<evidence type="ECO:0000313" key="3">
    <source>
        <dbReference type="Proteomes" id="UP000193749"/>
    </source>
</evidence>
<name>A0A1X1EJQ7_PANCY</name>
<feature type="compositionally biased region" description="Basic residues" evidence="1">
    <location>
        <begin position="305"/>
        <end position="319"/>
    </location>
</feature>
<evidence type="ECO:0000313" key="2">
    <source>
        <dbReference type="EMBL" id="ORM89129.1"/>
    </source>
</evidence>
<evidence type="ECO:0000256" key="1">
    <source>
        <dbReference type="SAM" id="MobiDB-lite"/>
    </source>
</evidence>
<dbReference type="AlphaFoldDB" id="A0A1X1EJQ7"/>
<protein>
    <submittedName>
        <fullName evidence="2">Uncharacterized protein</fullName>
    </submittedName>
</protein>
<sequence length="431" mass="48780">MNLSPVSVAHFSSITLYNDDGTTAVLPSSITSVTPACLQPQTNINIPQPRVEVLRFVRNPNPADSAGVIKSSWQEFDYEKKSLNRLLLTLLHNNVQALGLESTGHLRESIINAQLPIDPATVTTVLLEYAKNFPKTLRTWFPQAWQRVRHTNATNWEKLMALLETKNSLDITRLALLYLLKMHGERRYSYELVSRALSASYATPSLSLTLWIDHTLKHAAASNESRTKWLGMHLRGASALQLCHISSFQLIKGLWDAGIKLDFNQVDHALTVANLDIPQAEQDRFTQAWLDFKPGYQPVKLTRKRRVNPSRPPRARPVKARVQTTASPPQRIDRAMLSTFLRRNEFPFINGWEKLMCCLWCAGEDPTHITLYRLFKCRASTPLPPENTLAESPGIPGPHEPGWLDIDLDWQDIIIEPLSGFEEFYDMAPGS</sequence>
<dbReference type="STRING" id="55209.HA50_20960"/>
<dbReference type="EMBL" id="MLJI01000002">
    <property type="protein sequence ID" value="ORM89129.1"/>
    <property type="molecule type" value="Genomic_DNA"/>
</dbReference>
<proteinExistence type="predicted"/>
<keyword evidence="3" id="KW-1185">Reference proteome</keyword>
<accession>A0A1X1EJQ7</accession>
<comment type="caution">
    <text evidence="2">The sequence shown here is derived from an EMBL/GenBank/DDBJ whole genome shotgun (WGS) entry which is preliminary data.</text>
</comment>
<reference evidence="2 3" key="1">
    <citation type="journal article" date="2017" name="Antonie Van Leeuwenhoek">
        <title>Phylogenomic resolution of the bacterial genus Pantoea and its relationship with Erwinia and Tatumella.</title>
        <authorList>
            <person name="Palmer M."/>
            <person name="Steenkamp E.T."/>
            <person name="Coetzee M.P."/>
            <person name="Chan W.Y."/>
            <person name="van Zyl E."/>
            <person name="De Maayer P."/>
            <person name="Coutinho T.A."/>
            <person name="Blom J."/>
            <person name="Smits T.H."/>
            <person name="Duffy B."/>
            <person name="Venter S.N."/>
        </authorList>
    </citation>
    <scope>NUCLEOTIDE SEQUENCE [LARGE SCALE GENOMIC DNA]</scope>
    <source>
        <strain evidence="2 3">LMG 2657</strain>
    </source>
</reference>
<feature type="region of interest" description="Disordered" evidence="1">
    <location>
        <begin position="305"/>
        <end position="327"/>
    </location>
</feature>
<gene>
    <name evidence="2" type="ORF">HA50_20960</name>
</gene>
<organism evidence="2 3">
    <name type="scientific">Pantoea cypripedii</name>
    <name type="common">Pectobacterium cypripedii</name>
    <name type="synonym">Erwinia cypripedii</name>
    <dbReference type="NCBI Taxonomy" id="55209"/>
    <lineage>
        <taxon>Bacteria</taxon>
        <taxon>Pseudomonadati</taxon>
        <taxon>Pseudomonadota</taxon>
        <taxon>Gammaproteobacteria</taxon>
        <taxon>Enterobacterales</taxon>
        <taxon>Erwiniaceae</taxon>
        <taxon>Pantoea</taxon>
    </lineage>
</organism>
<dbReference type="Proteomes" id="UP000193749">
    <property type="component" value="Unassembled WGS sequence"/>
</dbReference>